<dbReference type="Pfam" id="PF01554">
    <property type="entry name" value="MatE"/>
    <property type="match status" value="2"/>
</dbReference>
<name>A0ABN1JCX4_9CLOT</name>
<evidence type="ECO:0000256" key="7">
    <source>
        <dbReference type="ARBA" id="ARBA00022989"/>
    </source>
</evidence>
<evidence type="ECO:0000313" key="11">
    <source>
        <dbReference type="EMBL" id="GAA0736323.1"/>
    </source>
</evidence>
<feature type="transmembrane region" description="Helical" evidence="10">
    <location>
        <begin position="282"/>
        <end position="305"/>
    </location>
</feature>
<feature type="transmembrane region" description="Helical" evidence="10">
    <location>
        <begin position="412"/>
        <end position="436"/>
    </location>
</feature>
<keyword evidence="4" id="KW-0813">Transport</keyword>
<proteinExistence type="inferred from homology"/>
<feature type="transmembrane region" description="Helical" evidence="10">
    <location>
        <begin position="15"/>
        <end position="35"/>
    </location>
</feature>
<evidence type="ECO:0000256" key="8">
    <source>
        <dbReference type="ARBA" id="ARBA00023136"/>
    </source>
</evidence>
<evidence type="ECO:0000313" key="12">
    <source>
        <dbReference type="Proteomes" id="UP001501510"/>
    </source>
</evidence>
<feature type="transmembrane region" description="Helical" evidence="10">
    <location>
        <begin position="169"/>
        <end position="188"/>
    </location>
</feature>
<evidence type="ECO:0000256" key="5">
    <source>
        <dbReference type="ARBA" id="ARBA00022475"/>
    </source>
</evidence>
<feature type="transmembrane region" description="Helical" evidence="10">
    <location>
        <begin position="90"/>
        <end position="116"/>
    </location>
</feature>
<sequence>MNRDYILGKEKISKALMKLSIPATIAMLVNAIYNIVDTMFIGRGVGSLGIAGLTIYLPIQIIILSFGLLIGVGTGSIVSRKLGSKDLESASIASGNLFLTIGLFGIITSILGLIFAENIVKLFGATGEVIPYATNYARAMFPGVLVFPLCVASNNLIRAEGNAKDAMNSMIIGMIANIFLDYLFIYVFKIGISGAGIATSISKGLSFLYVFYYFLKKSSIKIKPKYLKLNKDILKEMLSIGSSAFTVQISMSIVTLILNYSLYRYGGNEAISVYGIVYKLTLFIQMPLSGLIQGMQPLVGFNLGCKNISRIKETIKINLIISTLISAILTALILLTPELVVKLFTTDKVLIKESSKVLKIIIMMYPILGIYMTAVGFYQSIGKGKESLVLSLLRQIIFFIPLSLVLPSTFNLGILGIWIAFPISDFLSSLCSLLFAKWQYKKMFIPYVNKTQAS</sequence>
<dbReference type="CDD" id="cd13143">
    <property type="entry name" value="MATE_MepA_like"/>
    <property type="match status" value="1"/>
</dbReference>
<evidence type="ECO:0000256" key="10">
    <source>
        <dbReference type="SAM" id="Phobius"/>
    </source>
</evidence>
<evidence type="ECO:0000256" key="9">
    <source>
        <dbReference type="ARBA" id="ARBA00023251"/>
    </source>
</evidence>
<feature type="transmembrane region" description="Helical" evidence="10">
    <location>
        <begin position="55"/>
        <end position="78"/>
    </location>
</feature>
<feature type="transmembrane region" description="Helical" evidence="10">
    <location>
        <begin position="194"/>
        <end position="215"/>
    </location>
</feature>
<dbReference type="RefSeq" id="WP_343759680.1">
    <property type="nucleotide sequence ID" value="NZ_BAAACG010000006.1"/>
</dbReference>
<feature type="transmembrane region" description="Helical" evidence="10">
    <location>
        <begin position="357"/>
        <end position="378"/>
    </location>
</feature>
<dbReference type="EMBL" id="BAAACG010000006">
    <property type="protein sequence ID" value="GAA0736323.1"/>
    <property type="molecule type" value="Genomic_DNA"/>
</dbReference>
<reference evidence="11 12" key="1">
    <citation type="journal article" date="2019" name="Int. J. Syst. Evol. Microbiol.">
        <title>The Global Catalogue of Microorganisms (GCM) 10K type strain sequencing project: providing services to taxonomists for standard genome sequencing and annotation.</title>
        <authorList>
            <consortium name="The Broad Institute Genomics Platform"/>
            <consortium name="The Broad Institute Genome Sequencing Center for Infectious Disease"/>
            <person name="Wu L."/>
            <person name="Ma J."/>
        </authorList>
    </citation>
    <scope>NUCLEOTIDE SEQUENCE [LARGE SCALE GENOMIC DNA]</scope>
    <source>
        <strain evidence="11 12">JCM 1407</strain>
    </source>
</reference>
<evidence type="ECO:0000256" key="1">
    <source>
        <dbReference type="ARBA" id="ARBA00004651"/>
    </source>
</evidence>
<dbReference type="PANTHER" id="PTHR43823:SF3">
    <property type="entry name" value="MULTIDRUG EXPORT PROTEIN MEPA"/>
    <property type="match status" value="1"/>
</dbReference>
<dbReference type="InterPro" id="IPR051327">
    <property type="entry name" value="MATE_MepA_subfamily"/>
</dbReference>
<organism evidence="11 12">
    <name type="scientific">Clostridium oceanicum</name>
    <dbReference type="NCBI Taxonomy" id="1543"/>
    <lineage>
        <taxon>Bacteria</taxon>
        <taxon>Bacillati</taxon>
        <taxon>Bacillota</taxon>
        <taxon>Clostridia</taxon>
        <taxon>Eubacteriales</taxon>
        <taxon>Clostridiaceae</taxon>
        <taxon>Clostridium</taxon>
    </lineage>
</organism>
<dbReference type="InterPro" id="IPR045070">
    <property type="entry name" value="MATE_MepA-like"/>
</dbReference>
<evidence type="ECO:0000256" key="6">
    <source>
        <dbReference type="ARBA" id="ARBA00022692"/>
    </source>
</evidence>
<gene>
    <name evidence="11" type="ORF">GCM10008906_11160</name>
</gene>
<dbReference type="Proteomes" id="UP001501510">
    <property type="component" value="Unassembled WGS sequence"/>
</dbReference>
<keyword evidence="8 10" id="KW-0472">Membrane</keyword>
<keyword evidence="5" id="KW-1003">Cell membrane</keyword>
<feature type="transmembrane region" description="Helical" evidence="10">
    <location>
        <begin position="387"/>
        <end position="406"/>
    </location>
</feature>
<evidence type="ECO:0000256" key="3">
    <source>
        <dbReference type="ARBA" id="ARBA00022106"/>
    </source>
</evidence>
<evidence type="ECO:0000256" key="2">
    <source>
        <dbReference type="ARBA" id="ARBA00008417"/>
    </source>
</evidence>
<accession>A0ABN1JCX4</accession>
<keyword evidence="12" id="KW-1185">Reference proteome</keyword>
<feature type="transmembrane region" description="Helical" evidence="10">
    <location>
        <begin position="236"/>
        <end position="262"/>
    </location>
</feature>
<protein>
    <recommendedName>
        <fullName evidence="3">Multidrug export protein MepA</fullName>
    </recommendedName>
</protein>
<dbReference type="InterPro" id="IPR048279">
    <property type="entry name" value="MdtK-like"/>
</dbReference>
<feature type="transmembrane region" description="Helical" evidence="10">
    <location>
        <begin position="136"/>
        <end position="157"/>
    </location>
</feature>
<comment type="similarity">
    <text evidence="2">Belongs to the multi antimicrobial extrusion (MATE) (TC 2.A.66.1) family. MepA subfamily.</text>
</comment>
<comment type="caution">
    <text evidence="11">The sequence shown here is derived from an EMBL/GenBank/DDBJ whole genome shotgun (WGS) entry which is preliminary data.</text>
</comment>
<comment type="subcellular location">
    <subcellularLocation>
        <location evidence="1">Cell membrane</location>
        <topology evidence="1">Multi-pass membrane protein</topology>
    </subcellularLocation>
</comment>
<dbReference type="PANTHER" id="PTHR43823">
    <property type="entry name" value="SPORULATION PROTEIN YKVU"/>
    <property type="match status" value="1"/>
</dbReference>
<dbReference type="PIRSF" id="PIRSF006603">
    <property type="entry name" value="DinF"/>
    <property type="match status" value="1"/>
</dbReference>
<feature type="transmembrane region" description="Helical" evidence="10">
    <location>
        <begin position="317"/>
        <end position="337"/>
    </location>
</feature>
<evidence type="ECO:0000256" key="4">
    <source>
        <dbReference type="ARBA" id="ARBA00022448"/>
    </source>
</evidence>
<keyword evidence="9" id="KW-0046">Antibiotic resistance</keyword>
<dbReference type="NCBIfam" id="TIGR00797">
    <property type="entry name" value="matE"/>
    <property type="match status" value="1"/>
</dbReference>
<dbReference type="InterPro" id="IPR002528">
    <property type="entry name" value="MATE_fam"/>
</dbReference>
<keyword evidence="7 10" id="KW-1133">Transmembrane helix</keyword>
<keyword evidence="6 10" id="KW-0812">Transmembrane</keyword>